<proteinExistence type="predicted"/>
<accession>A0A8S5NLR6</accession>
<reference evidence="1" key="1">
    <citation type="journal article" date="2021" name="Proc. Natl. Acad. Sci. U.S.A.">
        <title>A Catalog of Tens of Thousands of Viruses from Human Metagenomes Reveals Hidden Associations with Chronic Diseases.</title>
        <authorList>
            <person name="Tisza M.J."/>
            <person name="Buck C.B."/>
        </authorList>
    </citation>
    <scope>NUCLEOTIDE SEQUENCE</scope>
    <source>
        <strain evidence="1">CtQU013</strain>
    </source>
</reference>
<evidence type="ECO:0000313" key="1">
    <source>
        <dbReference type="EMBL" id="DAD95641.1"/>
    </source>
</evidence>
<organism evidence="1">
    <name type="scientific">Siphoviridae sp. ctQU013</name>
    <dbReference type="NCBI Taxonomy" id="2826329"/>
    <lineage>
        <taxon>Viruses</taxon>
        <taxon>Duplodnaviria</taxon>
        <taxon>Heunggongvirae</taxon>
        <taxon>Uroviricota</taxon>
        <taxon>Caudoviricetes</taxon>
    </lineage>
</organism>
<sequence length="68" mass="7534">MCEAKFSIEIGNGNPKLLIRVGAFNTLQGDYVLKDKETCERLKALIDQAEDFFPSEGKGLKESGNARQ</sequence>
<name>A0A8S5NLR6_9CAUD</name>
<dbReference type="EMBL" id="BK015198">
    <property type="protein sequence ID" value="DAD95641.1"/>
    <property type="molecule type" value="Genomic_DNA"/>
</dbReference>
<protein>
    <submittedName>
        <fullName evidence="1">Uncharacterized protein</fullName>
    </submittedName>
</protein>